<dbReference type="InterPro" id="IPR050090">
    <property type="entry name" value="Tyrosine_recombinase_XerCD"/>
</dbReference>
<dbReference type="GO" id="GO:0006310">
    <property type="term" value="P:DNA recombination"/>
    <property type="evidence" value="ECO:0007669"/>
    <property type="project" value="UniProtKB-KW"/>
</dbReference>
<reference evidence="9 10" key="1">
    <citation type="submission" date="2017-04" db="EMBL/GenBank/DDBJ databases">
        <authorList>
            <person name="Afonso C.L."/>
            <person name="Miller P.J."/>
            <person name="Scott M.A."/>
            <person name="Spackman E."/>
            <person name="Goraichik I."/>
            <person name="Dimitrov K.M."/>
            <person name="Suarez D.L."/>
            <person name="Swayne D.E."/>
        </authorList>
    </citation>
    <scope>NUCLEOTIDE SEQUENCE [LARGE SCALE GENOMIC DNA]</scope>
    <source>
        <strain evidence="9 10">DSM 11270</strain>
    </source>
</reference>
<dbReference type="InterPro" id="IPR010998">
    <property type="entry name" value="Integrase_recombinase_N"/>
</dbReference>
<feature type="domain" description="Tyr recombinase" evidence="7">
    <location>
        <begin position="114"/>
        <end position="295"/>
    </location>
</feature>
<evidence type="ECO:0000259" key="7">
    <source>
        <dbReference type="PROSITE" id="PS51898"/>
    </source>
</evidence>
<feature type="domain" description="Core-binding (CB)" evidence="8">
    <location>
        <begin position="4"/>
        <end position="89"/>
    </location>
</feature>
<dbReference type="AlphaFoldDB" id="A0A1W1UNS9"/>
<dbReference type="PANTHER" id="PTHR30349">
    <property type="entry name" value="PHAGE INTEGRASE-RELATED"/>
    <property type="match status" value="1"/>
</dbReference>
<accession>A0A1W1UNS9</accession>
<dbReference type="InterPro" id="IPR002104">
    <property type="entry name" value="Integrase_catalytic"/>
</dbReference>
<evidence type="ECO:0000256" key="3">
    <source>
        <dbReference type="ARBA" id="ARBA00022908"/>
    </source>
</evidence>
<name>A0A1W1UNS9_DESTI</name>
<keyword evidence="4 6" id="KW-0238">DNA-binding</keyword>
<dbReference type="SUPFAM" id="SSF56349">
    <property type="entry name" value="DNA breaking-rejoining enzymes"/>
    <property type="match status" value="1"/>
</dbReference>
<evidence type="ECO:0000256" key="5">
    <source>
        <dbReference type="ARBA" id="ARBA00023172"/>
    </source>
</evidence>
<evidence type="ECO:0000313" key="10">
    <source>
        <dbReference type="Proteomes" id="UP000192731"/>
    </source>
</evidence>
<comment type="function">
    <text evidence="1">Site-specific tyrosine recombinase, which acts by catalyzing the cutting and rejoining of the recombining DNA molecules.</text>
</comment>
<evidence type="ECO:0000256" key="6">
    <source>
        <dbReference type="PROSITE-ProRule" id="PRU01248"/>
    </source>
</evidence>
<dbReference type="PANTHER" id="PTHR30349:SF41">
    <property type="entry name" value="INTEGRASE_RECOMBINASE PROTEIN MJ0367-RELATED"/>
    <property type="match status" value="1"/>
</dbReference>
<evidence type="ECO:0000259" key="8">
    <source>
        <dbReference type="PROSITE" id="PS51900"/>
    </source>
</evidence>
<sequence>MAHMSSHEILQAFQEYLIVDGKGGKTVVSYTGDIARFLTWLETKQIEFTGELTRFFIISYKEYLVGKNYSVNTINKKINSLHSFNQFLIAQNLCKELLVYPSKDKIKVASGSEQEVEVFTDEEVERLLFYLENRNNVSQRDRAAIVLLLYTGLRVSELVNLKTKDIDFLTMYLKVVGKGGKYREVPLKTEVIEAIKDYLEGERKNHKLVDSQYLLLTQRAEKMDKDTINKLLKKHGKQLHLEMYPHKFRHTFCTRLIKKGVEITTVAKLAGHANIQTTSDYYINTSREEKQHAVNLL</sequence>
<dbReference type="GO" id="GO:0015074">
    <property type="term" value="P:DNA integration"/>
    <property type="evidence" value="ECO:0007669"/>
    <property type="project" value="UniProtKB-KW"/>
</dbReference>
<dbReference type="InterPro" id="IPR044068">
    <property type="entry name" value="CB"/>
</dbReference>
<dbReference type="GO" id="GO:0003677">
    <property type="term" value="F:DNA binding"/>
    <property type="evidence" value="ECO:0007669"/>
    <property type="project" value="UniProtKB-UniRule"/>
</dbReference>
<dbReference type="Proteomes" id="UP000192731">
    <property type="component" value="Unassembled WGS sequence"/>
</dbReference>
<dbReference type="PROSITE" id="PS51898">
    <property type="entry name" value="TYR_RECOMBINASE"/>
    <property type="match status" value="1"/>
</dbReference>
<evidence type="ECO:0000256" key="2">
    <source>
        <dbReference type="ARBA" id="ARBA00008857"/>
    </source>
</evidence>
<dbReference type="Pfam" id="PF00589">
    <property type="entry name" value="Phage_integrase"/>
    <property type="match status" value="1"/>
</dbReference>
<comment type="similarity">
    <text evidence="2">Belongs to the 'phage' integrase family.</text>
</comment>
<dbReference type="Gene3D" id="1.10.150.130">
    <property type="match status" value="1"/>
</dbReference>
<dbReference type="InterPro" id="IPR011010">
    <property type="entry name" value="DNA_brk_join_enz"/>
</dbReference>
<gene>
    <name evidence="9" type="ORF">SAMN00017405_0961</name>
</gene>
<dbReference type="InterPro" id="IPR004107">
    <property type="entry name" value="Integrase_SAM-like_N"/>
</dbReference>
<dbReference type="EMBL" id="FWWT01000008">
    <property type="protein sequence ID" value="SMB82730.1"/>
    <property type="molecule type" value="Genomic_DNA"/>
</dbReference>
<dbReference type="Pfam" id="PF02899">
    <property type="entry name" value="Phage_int_SAM_1"/>
    <property type="match status" value="1"/>
</dbReference>
<evidence type="ECO:0000256" key="4">
    <source>
        <dbReference type="ARBA" id="ARBA00023125"/>
    </source>
</evidence>
<evidence type="ECO:0000256" key="1">
    <source>
        <dbReference type="ARBA" id="ARBA00003283"/>
    </source>
</evidence>
<dbReference type="Gene3D" id="1.10.443.10">
    <property type="entry name" value="Intergrase catalytic core"/>
    <property type="match status" value="1"/>
</dbReference>
<dbReference type="InterPro" id="IPR013762">
    <property type="entry name" value="Integrase-like_cat_sf"/>
</dbReference>
<dbReference type="PROSITE" id="PS51900">
    <property type="entry name" value="CB"/>
    <property type="match status" value="1"/>
</dbReference>
<keyword evidence="10" id="KW-1185">Reference proteome</keyword>
<protein>
    <submittedName>
        <fullName evidence="9">Integrase/recombinase XerD</fullName>
    </submittedName>
</protein>
<proteinExistence type="inferred from homology"/>
<dbReference type="STRING" id="656914.SAMN00017405_0961"/>
<keyword evidence="5" id="KW-0233">DNA recombination</keyword>
<dbReference type="CDD" id="cd00397">
    <property type="entry name" value="DNA_BRE_C"/>
    <property type="match status" value="1"/>
</dbReference>
<keyword evidence="3" id="KW-0229">DNA integration</keyword>
<evidence type="ECO:0000313" key="9">
    <source>
        <dbReference type="EMBL" id="SMB82730.1"/>
    </source>
</evidence>
<organism evidence="9 10">
    <name type="scientific">Desulfonispora thiosulfatigenes DSM 11270</name>
    <dbReference type="NCBI Taxonomy" id="656914"/>
    <lineage>
        <taxon>Bacteria</taxon>
        <taxon>Bacillati</taxon>
        <taxon>Bacillota</taxon>
        <taxon>Clostridia</taxon>
        <taxon>Eubacteriales</taxon>
        <taxon>Peptococcaceae</taxon>
        <taxon>Desulfonispora</taxon>
    </lineage>
</organism>